<protein>
    <submittedName>
        <fullName evidence="1">Uncharacterized protein</fullName>
    </submittedName>
</protein>
<reference evidence="1" key="1">
    <citation type="submission" date="2021-02" db="EMBL/GenBank/DDBJ databases">
        <authorList>
            <person name="Dougan E. K."/>
            <person name="Rhodes N."/>
            <person name="Thang M."/>
            <person name="Chan C."/>
        </authorList>
    </citation>
    <scope>NUCLEOTIDE SEQUENCE</scope>
</reference>
<proteinExistence type="predicted"/>
<sequence length="120" mass="13261">AVSGMAVAAVRSTARGLLSRFNISASASQSFYSPFLQVPDVHGRAGLQGFLRSVPVALPSQAQALVSIVEYNPRVVSWDEAPDSLPETLQAVSTRRELRKWKCRRKRDGGKDRNFRLKYG</sequence>
<evidence type="ECO:0000313" key="2">
    <source>
        <dbReference type="Proteomes" id="UP000626109"/>
    </source>
</evidence>
<dbReference type="Proteomes" id="UP000626109">
    <property type="component" value="Unassembled WGS sequence"/>
</dbReference>
<evidence type="ECO:0000313" key="1">
    <source>
        <dbReference type="EMBL" id="CAE8718837.1"/>
    </source>
</evidence>
<accession>A0A813L665</accession>
<comment type="caution">
    <text evidence="1">The sequence shown here is derived from an EMBL/GenBank/DDBJ whole genome shotgun (WGS) entry which is preliminary data.</text>
</comment>
<name>A0A813L665_POLGL</name>
<gene>
    <name evidence="1" type="ORF">PGLA2088_LOCUS40302</name>
</gene>
<feature type="non-terminal residue" evidence="1">
    <location>
        <position position="1"/>
    </location>
</feature>
<dbReference type="AlphaFoldDB" id="A0A813L665"/>
<organism evidence="1 2">
    <name type="scientific">Polarella glacialis</name>
    <name type="common">Dinoflagellate</name>
    <dbReference type="NCBI Taxonomy" id="89957"/>
    <lineage>
        <taxon>Eukaryota</taxon>
        <taxon>Sar</taxon>
        <taxon>Alveolata</taxon>
        <taxon>Dinophyceae</taxon>
        <taxon>Suessiales</taxon>
        <taxon>Suessiaceae</taxon>
        <taxon>Polarella</taxon>
    </lineage>
</organism>
<dbReference type="EMBL" id="CAJNNW010033424">
    <property type="protein sequence ID" value="CAE8718837.1"/>
    <property type="molecule type" value="Genomic_DNA"/>
</dbReference>